<evidence type="ECO:0000313" key="4">
    <source>
        <dbReference type="EMBL" id="PZQ43881.1"/>
    </source>
</evidence>
<keyword evidence="2" id="KW-0378">Hydrolase</keyword>
<dbReference type="SUPFAM" id="SSF55811">
    <property type="entry name" value="Nudix"/>
    <property type="match status" value="1"/>
</dbReference>
<dbReference type="EMBL" id="QFQB01000123">
    <property type="protein sequence ID" value="PZQ43881.1"/>
    <property type="molecule type" value="Genomic_DNA"/>
</dbReference>
<dbReference type="PANTHER" id="PTHR43046:SF14">
    <property type="entry name" value="MUTT_NUDIX FAMILY PROTEIN"/>
    <property type="match status" value="1"/>
</dbReference>
<sequence>MKDKIRLLSEAEAQSGEFRKIFADCIILGADGKILLQKRDNPDWISPFGGHVEAGEESFEAMLREIEEEVGATIPQDEPVFLGALTEATFSHRDLVHIYFWHDKNGKVTGCYEGAPIYFNSAEDALGHPCLMDHAGWALRECIARGLLK</sequence>
<proteinExistence type="predicted"/>
<gene>
    <name evidence="4" type="ORF">DI551_11260</name>
</gene>
<dbReference type="Proteomes" id="UP000249417">
    <property type="component" value="Unassembled WGS sequence"/>
</dbReference>
<dbReference type="GO" id="GO:0016787">
    <property type="term" value="F:hydrolase activity"/>
    <property type="evidence" value="ECO:0007669"/>
    <property type="project" value="UniProtKB-KW"/>
</dbReference>
<dbReference type="AlphaFoldDB" id="A0A2W5MRH9"/>
<dbReference type="Pfam" id="PF00293">
    <property type="entry name" value="NUDIX"/>
    <property type="match status" value="1"/>
</dbReference>
<dbReference type="PANTHER" id="PTHR43046">
    <property type="entry name" value="GDP-MANNOSE MANNOSYL HYDROLASE"/>
    <property type="match status" value="1"/>
</dbReference>
<feature type="domain" description="Nudix hydrolase" evidence="3">
    <location>
        <begin position="17"/>
        <end position="145"/>
    </location>
</feature>
<comment type="cofactor">
    <cofactor evidence="1">
        <name>Mg(2+)</name>
        <dbReference type="ChEBI" id="CHEBI:18420"/>
    </cofactor>
</comment>
<evidence type="ECO:0000259" key="3">
    <source>
        <dbReference type="PROSITE" id="PS51462"/>
    </source>
</evidence>
<dbReference type="PROSITE" id="PS00893">
    <property type="entry name" value="NUDIX_BOX"/>
    <property type="match status" value="1"/>
</dbReference>
<accession>A0A2W5MRH9</accession>
<dbReference type="InterPro" id="IPR000086">
    <property type="entry name" value="NUDIX_hydrolase_dom"/>
</dbReference>
<dbReference type="InterPro" id="IPR020084">
    <property type="entry name" value="NUDIX_hydrolase_CS"/>
</dbReference>
<evidence type="ECO:0000256" key="2">
    <source>
        <dbReference type="ARBA" id="ARBA00022801"/>
    </source>
</evidence>
<protein>
    <recommendedName>
        <fullName evidence="3">Nudix hydrolase domain-containing protein</fullName>
    </recommendedName>
</protein>
<dbReference type="PROSITE" id="PS51462">
    <property type="entry name" value="NUDIX"/>
    <property type="match status" value="1"/>
</dbReference>
<evidence type="ECO:0000313" key="5">
    <source>
        <dbReference type="Proteomes" id="UP000249417"/>
    </source>
</evidence>
<evidence type="ECO:0000256" key="1">
    <source>
        <dbReference type="ARBA" id="ARBA00001946"/>
    </source>
</evidence>
<organism evidence="4 5">
    <name type="scientific">Micavibrio aeruginosavorus</name>
    <dbReference type="NCBI Taxonomy" id="349221"/>
    <lineage>
        <taxon>Bacteria</taxon>
        <taxon>Pseudomonadati</taxon>
        <taxon>Bdellovibrionota</taxon>
        <taxon>Bdellovibrionia</taxon>
        <taxon>Bdellovibrionales</taxon>
        <taxon>Pseudobdellovibrionaceae</taxon>
        <taxon>Micavibrio</taxon>
    </lineage>
</organism>
<comment type="caution">
    <text evidence="4">The sequence shown here is derived from an EMBL/GenBank/DDBJ whole genome shotgun (WGS) entry which is preliminary data.</text>
</comment>
<dbReference type="Gene3D" id="3.90.79.10">
    <property type="entry name" value="Nucleoside Triphosphate Pyrophosphohydrolase"/>
    <property type="match status" value="1"/>
</dbReference>
<name>A0A2W5MRH9_9BACT</name>
<reference evidence="4 5" key="1">
    <citation type="submission" date="2017-08" db="EMBL/GenBank/DDBJ databases">
        <title>Infants hospitalized years apart are colonized by the same room-sourced microbial strains.</title>
        <authorList>
            <person name="Brooks B."/>
            <person name="Olm M.R."/>
            <person name="Firek B.A."/>
            <person name="Baker R."/>
            <person name="Thomas B.C."/>
            <person name="Morowitz M.J."/>
            <person name="Banfield J.F."/>
        </authorList>
    </citation>
    <scope>NUCLEOTIDE SEQUENCE [LARGE SCALE GENOMIC DNA]</scope>
    <source>
        <strain evidence="4">S2_005_002_R2_29</strain>
    </source>
</reference>
<dbReference type="InterPro" id="IPR015797">
    <property type="entry name" value="NUDIX_hydrolase-like_dom_sf"/>
</dbReference>